<name>A0A656HC97_THINJ</name>
<evidence type="ECO:0000313" key="2">
    <source>
        <dbReference type="EMBL" id="EIJ34017.1"/>
    </source>
</evidence>
<dbReference type="AlphaFoldDB" id="A0A656HC97"/>
<organism evidence="2 3">
    <name type="scientific">Thiothrix nivea (strain ATCC 35100 / DSM 5205 / JP2)</name>
    <dbReference type="NCBI Taxonomy" id="870187"/>
    <lineage>
        <taxon>Bacteria</taxon>
        <taxon>Pseudomonadati</taxon>
        <taxon>Pseudomonadota</taxon>
        <taxon>Gammaproteobacteria</taxon>
        <taxon>Thiotrichales</taxon>
        <taxon>Thiotrichaceae</taxon>
        <taxon>Thiothrix</taxon>
    </lineage>
</organism>
<proteinExistence type="predicted"/>
<keyword evidence="1" id="KW-0812">Transmembrane</keyword>
<dbReference type="OrthoDB" id="5620664at2"/>
<reference evidence="3" key="1">
    <citation type="journal article" date="2011" name="Stand. Genomic Sci.">
        <title>Genome sequence of the filamentous, gliding Thiothrix nivea neotype strain (JP2(T)).</title>
        <authorList>
            <person name="Lapidus A."/>
            <person name="Nolan M."/>
            <person name="Lucas S."/>
            <person name="Glavina Del Rio T."/>
            <person name="Tice H."/>
            <person name="Cheng J.F."/>
            <person name="Tapia R."/>
            <person name="Han C."/>
            <person name="Goodwin L."/>
            <person name="Pitluck S."/>
            <person name="Liolios K."/>
            <person name="Pagani I."/>
            <person name="Ivanova N."/>
            <person name="Huntemann M."/>
            <person name="Mavromatis K."/>
            <person name="Mikhailova N."/>
            <person name="Pati A."/>
            <person name="Chen A."/>
            <person name="Palaniappan K."/>
            <person name="Land M."/>
            <person name="Brambilla E.M."/>
            <person name="Rohde M."/>
            <person name="Abt B."/>
            <person name="Verbarg S."/>
            <person name="Goker M."/>
            <person name="Bristow J."/>
            <person name="Eisen J.A."/>
            <person name="Markowitz V."/>
            <person name="Hugenholtz P."/>
            <person name="Kyrpides N.C."/>
            <person name="Klenk H.P."/>
            <person name="Woyke T."/>
        </authorList>
    </citation>
    <scope>NUCLEOTIDE SEQUENCE [LARGE SCALE GENOMIC DNA]</scope>
    <source>
        <strain evidence="3">ATCC 35100 / DSM 5205 / JP2</strain>
    </source>
</reference>
<dbReference type="EMBL" id="JH651384">
    <property type="protein sequence ID" value="EIJ34017.1"/>
    <property type="molecule type" value="Genomic_DNA"/>
</dbReference>
<dbReference type="RefSeq" id="WP_002707960.1">
    <property type="nucleotide sequence ID" value="NZ_JH651384.1"/>
</dbReference>
<dbReference type="Proteomes" id="UP000005317">
    <property type="component" value="Unassembled WGS sequence"/>
</dbReference>
<keyword evidence="3" id="KW-1185">Reference proteome</keyword>
<evidence type="ECO:0000313" key="3">
    <source>
        <dbReference type="Proteomes" id="UP000005317"/>
    </source>
</evidence>
<evidence type="ECO:0000256" key="1">
    <source>
        <dbReference type="SAM" id="Phobius"/>
    </source>
</evidence>
<keyword evidence="1" id="KW-0472">Membrane</keyword>
<keyword evidence="1" id="KW-1133">Transmembrane helix</keyword>
<protein>
    <submittedName>
        <fullName evidence="2">Uncharacterized protein</fullName>
    </submittedName>
</protein>
<gene>
    <name evidence="2" type="ORF">Thini_1414</name>
</gene>
<accession>A0A656HC97</accession>
<feature type="transmembrane region" description="Helical" evidence="1">
    <location>
        <begin position="118"/>
        <end position="151"/>
    </location>
</feature>
<sequence length="419" mass="48820">MANNDYQTLLMSHYMLREFQEQRKQQEEASMEPPAVGEYQHFPDEALAYPIFSNHACGQQNARELLAVGSDTNYGERWRFFYSPDPLQLPHINYQQQLEQEVAALQQRLRTLNSPRLILFASIFFMVIFLVMRGHFILPAIPIIALAWYWYVSEVKIHQTQAQLRQHHHEWQVLASQTDKIAQQLDNLPRPAGLEHMQQQYQLAVEHLFRNTLLQTLAPHELGDLALTLKNRQWEGFITESWGYLQTPLAAQSGSAIKHLLLDANHVSLSALQPDPHGRKGHNLYRVQYLHVWILTQRGLLMGQGYYDRVANQFLSEEQEFYPYARLTHIHLAEQPTPELPVLQECLPERIYQRHFGQPVSILTVGAADGKTYECASLPVSERPFRQTEWQDRYELDADMQRLNRRLHERVYGTATMAS</sequence>